<keyword evidence="2" id="KW-1185">Reference proteome</keyword>
<name>A0ACC0GA17_9ERIC</name>
<gene>
    <name evidence="1" type="ORF">LOK49_LG10G02775</name>
</gene>
<accession>A0ACC0GA17</accession>
<reference evidence="1 2" key="1">
    <citation type="journal article" date="2022" name="Plant J.">
        <title>Chromosome-level genome of Camellia lanceoleosa provides a valuable resource for understanding genome evolution and self-incompatibility.</title>
        <authorList>
            <person name="Gong W."/>
            <person name="Xiao S."/>
            <person name="Wang L."/>
            <person name="Liao Z."/>
            <person name="Chang Y."/>
            <person name="Mo W."/>
            <person name="Hu G."/>
            <person name="Li W."/>
            <person name="Zhao G."/>
            <person name="Zhu H."/>
            <person name="Hu X."/>
            <person name="Ji K."/>
            <person name="Xiang X."/>
            <person name="Song Q."/>
            <person name="Yuan D."/>
            <person name="Jin S."/>
            <person name="Zhang L."/>
        </authorList>
    </citation>
    <scope>NUCLEOTIDE SEQUENCE [LARGE SCALE GENOMIC DNA]</scope>
    <source>
        <strain evidence="1">SQ_2022a</strain>
    </source>
</reference>
<dbReference type="EMBL" id="CM045767">
    <property type="protein sequence ID" value="KAI7997976.1"/>
    <property type="molecule type" value="Genomic_DNA"/>
</dbReference>
<sequence length="285" mass="30906">MVIVKKRRRLVKLSDATAVDSPPHKICRVDSNEPSLTMASGSFYIPKQNEQNPLGDDAHFICPKQQTIGVADGVGGWARKGVDPGEYARELIANSVMATLDQPKGTIVDPKAVLNHAFLNTEARGSSTACILTLSGNILHAVNVGDSGFVLMRGGKIVYRSPVQQHRFNCPYQLGNTNDNPSLAKELKVRVIEGDIIVAGTDGLFDNLDSSDIEQEVNRGLDEDIMPPALAWNIARFAYYRSVDCDAESPFAKAAQEAGYKLTGGKIDDITVIVAYIVSSDLVHH</sequence>
<dbReference type="Proteomes" id="UP001060215">
    <property type="component" value="Chromosome 10"/>
</dbReference>
<evidence type="ECO:0000313" key="2">
    <source>
        <dbReference type="Proteomes" id="UP001060215"/>
    </source>
</evidence>
<protein>
    <submittedName>
        <fullName evidence="1">Uncharacterized protein</fullName>
    </submittedName>
</protein>
<comment type="caution">
    <text evidence="1">The sequence shown here is derived from an EMBL/GenBank/DDBJ whole genome shotgun (WGS) entry which is preliminary data.</text>
</comment>
<organism evidence="1 2">
    <name type="scientific">Camellia lanceoleosa</name>
    <dbReference type="NCBI Taxonomy" id="1840588"/>
    <lineage>
        <taxon>Eukaryota</taxon>
        <taxon>Viridiplantae</taxon>
        <taxon>Streptophyta</taxon>
        <taxon>Embryophyta</taxon>
        <taxon>Tracheophyta</taxon>
        <taxon>Spermatophyta</taxon>
        <taxon>Magnoliopsida</taxon>
        <taxon>eudicotyledons</taxon>
        <taxon>Gunneridae</taxon>
        <taxon>Pentapetalae</taxon>
        <taxon>asterids</taxon>
        <taxon>Ericales</taxon>
        <taxon>Theaceae</taxon>
        <taxon>Camellia</taxon>
    </lineage>
</organism>
<evidence type="ECO:0000313" key="1">
    <source>
        <dbReference type="EMBL" id="KAI7997976.1"/>
    </source>
</evidence>
<proteinExistence type="predicted"/>